<reference evidence="1 2" key="1">
    <citation type="submission" date="2022-09" db="EMBL/GenBank/DDBJ databases">
        <authorList>
            <person name="Palmer J.M."/>
        </authorList>
    </citation>
    <scope>NUCLEOTIDE SEQUENCE [LARGE SCALE GENOMIC DNA]</scope>
    <source>
        <strain evidence="1 2">DSM 7382</strain>
    </source>
</reference>
<keyword evidence="2" id="KW-1185">Reference proteome</keyword>
<sequence length="361" mass="39984">MGPRIVAILRSNMHRSQLDPSRHSLPFTSQLLNIPLPPPVPLTYNFNNLQLTDLAMHRASPEALKDIFSLSIIKLTAAQTSSVNSVLLCNVREAGAMTFLSRPIMLKTLEHFAVDQSAMLMASTTPVPAVEASSAITSENVVNNPGGAKTKSTFDRHLSGLFRRGLSLTDPSTTKPRQSSTKTPISLEDAVAAIDKSLDDFFQPIPVFEDNSFPSLYDQGRRLWDYYSNIPSHDVHPFTGHCEKMIGGCISNFKATLGPPPPTFRPRSSARLPMHLDHDSSRIIMDFAFGILEMIDFEIETWTSRSHIGTPEDVYKDWGYATKVVVAFGCLTWVLQNRHDLLQTSCPGLGLDKLIMGRSTE</sequence>
<organism evidence="1 2">
    <name type="scientific">Cerrena zonata</name>
    <dbReference type="NCBI Taxonomy" id="2478898"/>
    <lineage>
        <taxon>Eukaryota</taxon>
        <taxon>Fungi</taxon>
        <taxon>Dikarya</taxon>
        <taxon>Basidiomycota</taxon>
        <taxon>Agaricomycotina</taxon>
        <taxon>Agaricomycetes</taxon>
        <taxon>Polyporales</taxon>
        <taxon>Cerrenaceae</taxon>
        <taxon>Cerrena</taxon>
    </lineage>
</organism>
<protein>
    <submittedName>
        <fullName evidence="1">Uncharacterized protein</fullName>
    </submittedName>
</protein>
<dbReference type="Proteomes" id="UP001385951">
    <property type="component" value="Unassembled WGS sequence"/>
</dbReference>
<evidence type="ECO:0000313" key="2">
    <source>
        <dbReference type="Proteomes" id="UP001385951"/>
    </source>
</evidence>
<name>A0AAW0G8X2_9APHY</name>
<dbReference type="AlphaFoldDB" id="A0AAW0G8X2"/>
<gene>
    <name evidence="1" type="ORF">QCA50_008834</name>
</gene>
<proteinExistence type="predicted"/>
<evidence type="ECO:0000313" key="1">
    <source>
        <dbReference type="EMBL" id="KAK7687620.1"/>
    </source>
</evidence>
<dbReference type="EMBL" id="JASBNA010000012">
    <property type="protein sequence ID" value="KAK7687620.1"/>
    <property type="molecule type" value="Genomic_DNA"/>
</dbReference>
<comment type="caution">
    <text evidence="1">The sequence shown here is derived from an EMBL/GenBank/DDBJ whole genome shotgun (WGS) entry which is preliminary data.</text>
</comment>
<accession>A0AAW0G8X2</accession>